<dbReference type="PANTHER" id="PTHR12112">
    <property type="entry name" value="BNIP - RELATED"/>
    <property type="match status" value="1"/>
</dbReference>
<protein>
    <recommendedName>
        <fullName evidence="3">inorganic diphosphatase</fullName>
        <ecNumber evidence="3">3.6.1.1</ecNumber>
    </recommendedName>
    <alternativeName>
        <fullName evidence="7">Pyrophosphate phospho-hydrolase</fullName>
    </alternativeName>
</protein>
<dbReference type="InterPro" id="IPR004097">
    <property type="entry name" value="DHHA2"/>
</dbReference>
<comment type="subunit">
    <text evidence="2">Homohexamer.</text>
</comment>
<dbReference type="Gene3D" id="3.10.580.10">
    <property type="entry name" value="CBS-domain"/>
    <property type="match status" value="1"/>
</dbReference>
<dbReference type="SUPFAM" id="SSF75138">
    <property type="entry name" value="HprK N-terminal domain-like"/>
    <property type="match status" value="1"/>
</dbReference>
<dbReference type="EC" id="3.6.1.1" evidence="3"/>
<comment type="caution">
    <text evidence="11">The sequence shown here is derived from an EMBL/GenBank/DDBJ whole genome shotgun (WGS) entry which is preliminary data.</text>
</comment>
<dbReference type="Gene3D" id="3.40.1390.20">
    <property type="entry name" value="HprK N-terminal domain-like"/>
    <property type="match status" value="1"/>
</dbReference>
<evidence type="ECO:0000256" key="7">
    <source>
        <dbReference type="ARBA" id="ARBA00032535"/>
    </source>
</evidence>
<feature type="domain" description="CBS" evidence="10">
    <location>
        <begin position="74"/>
        <end position="130"/>
    </location>
</feature>
<dbReference type="Proteomes" id="UP000823936">
    <property type="component" value="Unassembled WGS sequence"/>
</dbReference>
<sequence>MEKVFITGHRNPDMDSVCSAYGYSVLKNRIDKKREYVPCRLGPVSKAVENVFENAGAVIPSLLSDVCLRVSDIMKRNYVRLDVSNPVYDVIKLYNKKHPSVIPIFDGDKFICLLSSDDINRYFLLENHAKGRPFYTVSENNIQRCIPGYYFKKGKKAEVKSQFVVGAMEYDVFKSRVEECDVKPVLIVGLRKRHIQYAIDSEMPGIVLTGINDIKSLSDFDFSSYKGFIYISELDTAETIKLLRLSSPVKRIIRRDKAITIKEDTLFDEALEILIKSEERGLAVLDENLNFTGYVTRRCFLSPEKKKVIMVDHNEAEQSVVGIEGADILEIIDHHRLDAPKMASPIFISSEPLGSTCTIVYEMYKKWGVRLDEKTAYILLAGVTSDTVMLKSPTTTDYDRFVVKKLLKIAKVPSYEDFGYMIFSSSSNLREEDPEKIILQDYKPYSENRFRFAISQVEVSSLLEIRSVEDIYIKALEAIRDKNGFDFVCLLATDVFAEKSVLLTTPFARSYRLSYKKESEGVYYLPGVLSRKKQLLPEIIKTLSD</sequence>
<comment type="cofactor">
    <cofactor evidence="1">
        <name>Mn(2+)</name>
        <dbReference type="ChEBI" id="CHEBI:29035"/>
    </cofactor>
</comment>
<dbReference type="Pfam" id="PF01368">
    <property type="entry name" value="DHH"/>
    <property type="match status" value="1"/>
</dbReference>
<feature type="domain" description="CBS" evidence="10">
    <location>
        <begin position="253"/>
        <end position="311"/>
    </location>
</feature>
<dbReference type="InterPro" id="IPR038763">
    <property type="entry name" value="DHH_sf"/>
</dbReference>
<evidence type="ECO:0000256" key="9">
    <source>
        <dbReference type="PROSITE-ProRule" id="PRU00703"/>
    </source>
</evidence>
<dbReference type="Pfam" id="PF00571">
    <property type="entry name" value="CBS"/>
    <property type="match status" value="2"/>
</dbReference>
<dbReference type="PROSITE" id="PS51371">
    <property type="entry name" value="CBS"/>
    <property type="match status" value="2"/>
</dbReference>
<evidence type="ECO:0000256" key="2">
    <source>
        <dbReference type="ARBA" id="ARBA00011643"/>
    </source>
</evidence>
<evidence type="ECO:0000256" key="6">
    <source>
        <dbReference type="ARBA" id="ARBA00023211"/>
    </source>
</evidence>
<evidence type="ECO:0000313" key="12">
    <source>
        <dbReference type="Proteomes" id="UP000823936"/>
    </source>
</evidence>
<dbReference type="SMART" id="SM01131">
    <property type="entry name" value="DHHA2"/>
    <property type="match status" value="1"/>
</dbReference>
<dbReference type="NCBIfam" id="NF011443">
    <property type="entry name" value="PRK14869.1-5"/>
    <property type="match status" value="1"/>
</dbReference>
<dbReference type="InterPro" id="IPR028979">
    <property type="entry name" value="Ser_kin/Pase_Hpr-like_N_sf"/>
</dbReference>
<organism evidence="11 12">
    <name type="scientific">Candidatus Ornithospirochaeta avicola</name>
    <dbReference type="NCBI Taxonomy" id="2840896"/>
    <lineage>
        <taxon>Bacteria</taxon>
        <taxon>Pseudomonadati</taxon>
        <taxon>Spirochaetota</taxon>
        <taxon>Spirochaetia</taxon>
        <taxon>Spirochaetales</taxon>
        <taxon>Spirochaetaceae</taxon>
        <taxon>Spirochaetaceae incertae sedis</taxon>
        <taxon>Candidatus Ornithospirochaeta</taxon>
    </lineage>
</organism>
<dbReference type="InterPro" id="IPR046342">
    <property type="entry name" value="CBS_dom_sf"/>
</dbReference>
<dbReference type="GO" id="GO:0046872">
    <property type="term" value="F:metal ion binding"/>
    <property type="evidence" value="ECO:0007669"/>
    <property type="project" value="UniProtKB-KW"/>
</dbReference>
<dbReference type="SUPFAM" id="SSF54631">
    <property type="entry name" value="CBS-domain pair"/>
    <property type="match status" value="1"/>
</dbReference>
<reference evidence="11" key="1">
    <citation type="journal article" date="2021" name="PeerJ">
        <title>Extensive microbial diversity within the chicken gut microbiome revealed by metagenomics and culture.</title>
        <authorList>
            <person name="Gilroy R."/>
            <person name="Ravi A."/>
            <person name="Getino M."/>
            <person name="Pursley I."/>
            <person name="Horton D.L."/>
            <person name="Alikhan N.F."/>
            <person name="Baker D."/>
            <person name="Gharbi K."/>
            <person name="Hall N."/>
            <person name="Watson M."/>
            <person name="Adriaenssens E.M."/>
            <person name="Foster-Nyarko E."/>
            <person name="Jarju S."/>
            <person name="Secka A."/>
            <person name="Antonio M."/>
            <person name="Oren A."/>
            <person name="Chaudhuri R.R."/>
            <person name="La Ragione R."/>
            <person name="Hildebrand F."/>
            <person name="Pallen M.J."/>
        </authorList>
    </citation>
    <scope>NUCLEOTIDE SEQUENCE</scope>
    <source>
        <strain evidence="11">Gambia11-129</strain>
    </source>
</reference>
<dbReference type="AlphaFoldDB" id="A0A9D1PTG6"/>
<dbReference type="InterPro" id="IPR038222">
    <property type="entry name" value="DHHA2_dom_sf"/>
</dbReference>
<keyword evidence="4" id="KW-0479">Metal-binding</keyword>
<dbReference type="Gene3D" id="3.10.310.20">
    <property type="entry name" value="DHHA2 domain"/>
    <property type="match status" value="1"/>
</dbReference>
<dbReference type="PANTHER" id="PTHR12112:SF22">
    <property type="entry name" value="MANGANESE-DEPENDENT INORGANIC PYROPHOSPHATASE-RELATED"/>
    <property type="match status" value="1"/>
</dbReference>
<dbReference type="GO" id="GO:0005737">
    <property type="term" value="C:cytoplasm"/>
    <property type="evidence" value="ECO:0007669"/>
    <property type="project" value="InterPro"/>
</dbReference>
<name>A0A9D1PTG6_9SPIO</name>
<dbReference type="GO" id="GO:0004427">
    <property type="term" value="F:inorganic diphosphate phosphatase activity"/>
    <property type="evidence" value="ECO:0007669"/>
    <property type="project" value="UniProtKB-EC"/>
</dbReference>
<accession>A0A9D1PTG6</accession>
<keyword evidence="6" id="KW-0464">Manganese</keyword>
<dbReference type="EMBL" id="DXHU01000007">
    <property type="protein sequence ID" value="HIV98589.1"/>
    <property type="molecule type" value="Genomic_DNA"/>
</dbReference>
<evidence type="ECO:0000256" key="8">
    <source>
        <dbReference type="ARBA" id="ARBA00047820"/>
    </source>
</evidence>
<dbReference type="InterPro" id="IPR001667">
    <property type="entry name" value="DDH_dom"/>
</dbReference>
<dbReference type="SUPFAM" id="SSF64182">
    <property type="entry name" value="DHH phosphoesterases"/>
    <property type="match status" value="1"/>
</dbReference>
<evidence type="ECO:0000256" key="3">
    <source>
        <dbReference type="ARBA" id="ARBA00012146"/>
    </source>
</evidence>
<evidence type="ECO:0000256" key="5">
    <source>
        <dbReference type="ARBA" id="ARBA00022801"/>
    </source>
</evidence>
<evidence type="ECO:0000256" key="4">
    <source>
        <dbReference type="ARBA" id="ARBA00022723"/>
    </source>
</evidence>
<gene>
    <name evidence="11" type="ORF">IAB12_02270</name>
</gene>
<dbReference type="InterPro" id="IPR000644">
    <property type="entry name" value="CBS_dom"/>
</dbReference>
<evidence type="ECO:0000313" key="11">
    <source>
        <dbReference type="EMBL" id="HIV98589.1"/>
    </source>
</evidence>
<keyword evidence="5 11" id="KW-0378">Hydrolase</keyword>
<reference evidence="11" key="2">
    <citation type="submission" date="2021-04" db="EMBL/GenBank/DDBJ databases">
        <authorList>
            <person name="Gilroy R."/>
        </authorList>
    </citation>
    <scope>NUCLEOTIDE SEQUENCE</scope>
    <source>
        <strain evidence="11">Gambia11-129</strain>
    </source>
</reference>
<proteinExistence type="predicted"/>
<evidence type="ECO:0000259" key="10">
    <source>
        <dbReference type="PROSITE" id="PS51371"/>
    </source>
</evidence>
<evidence type="ECO:0000256" key="1">
    <source>
        <dbReference type="ARBA" id="ARBA00001936"/>
    </source>
</evidence>
<keyword evidence="9" id="KW-0129">CBS domain</keyword>
<dbReference type="Gene3D" id="3.90.1640.10">
    <property type="entry name" value="inorganic pyrophosphatase (n-terminal core)"/>
    <property type="match status" value="2"/>
</dbReference>
<dbReference type="Pfam" id="PF02833">
    <property type="entry name" value="DHHA2"/>
    <property type="match status" value="1"/>
</dbReference>
<comment type="catalytic activity">
    <reaction evidence="8">
        <text>diphosphate + H2O = 2 phosphate + H(+)</text>
        <dbReference type="Rhea" id="RHEA:24576"/>
        <dbReference type="ChEBI" id="CHEBI:15377"/>
        <dbReference type="ChEBI" id="CHEBI:15378"/>
        <dbReference type="ChEBI" id="CHEBI:33019"/>
        <dbReference type="ChEBI" id="CHEBI:43474"/>
        <dbReference type="EC" id="3.6.1.1"/>
    </reaction>
</comment>